<evidence type="ECO:0000259" key="1">
    <source>
        <dbReference type="Pfam" id="PF02698"/>
    </source>
</evidence>
<dbReference type="PANTHER" id="PTHR30336">
    <property type="entry name" value="INNER MEMBRANE PROTEIN, PROBABLE PERMEASE"/>
    <property type="match status" value="1"/>
</dbReference>
<feature type="domain" description="DUF218" evidence="1">
    <location>
        <begin position="15"/>
        <end position="132"/>
    </location>
</feature>
<dbReference type="Gene3D" id="3.40.50.620">
    <property type="entry name" value="HUPs"/>
    <property type="match status" value="1"/>
</dbReference>
<organism evidence="2 3">
    <name type="scientific">Candidatus Kerfeldbacteria bacterium RIFOXYB2_FULL_38_14</name>
    <dbReference type="NCBI Taxonomy" id="1798547"/>
    <lineage>
        <taxon>Bacteria</taxon>
        <taxon>Candidatus Kerfeldiibacteriota</taxon>
    </lineage>
</organism>
<dbReference type="EMBL" id="MHKI01000006">
    <property type="protein sequence ID" value="OGY87678.1"/>
    <property type="molecule type" value="Genomic_DNA"/>
</dbReference>
<sequence length="243" mass="28680">MRHNIYLVLTGENEHQRPRSKKLLAELKKETKPYTVVVSGLSCFNLTQNPSESSKMADYLVAQGVPRKYLVLEEESLDTLGNMVFSCALIAKLLRPDQGYNLILITEGFHMYRSRILLEQVFCSLSQKFKVNFQFKTAPTFNLSHFYWQRKIRLLLQDIKQHHHAGREVKELIMKALKIEKLYIRDHLILDLILTDVEVFSLKSYQDFQNYLFSLPIYCQKYHPQNRYDMQNSLYAKAIEHRS</sequence>
<gene>
    <name evidence="2" type="ORF">A2319_04495</name>
</gene>
<evidence type="ECO:0000313" key="2">
    <source>
        <dbReference type="EMBL" id="OGY87678.1"/>
    </source>
</evidence>
<comment type="caution">
    <text evidence="2">The sequence shown here is derived from an EMBL/GenBank/DDBJ whole genome shotgun (WGS) entry which is preliminary data.</text>
</comment>
<reference evidence="2 3" key="1">
    <citation type="journal article" date="2016" name="Nat. Commun.">
        <title>Thousands of microbial genomes shed light on interconnected biogeochemical processes in an aquifer system.</title>
        <authorList>
            <person name="Anantharaman K."/>
            <person name="Brown C.T."/>
            <person name="Hug L.A."/>
            <person name="Sharon I."/>
            <person name="Castelle C.J."/>
            <person name="Probst A.J."/>
            <person name="Thomas B.C."/>
            <person name="Singh A."/>
            <person name="Wilkins M.J."/>
            <person name="Karaoz U."/>
            <person name="Brodie E.L."/>
            <person name="Williams K.H."/>
            <person name="Hubbard S.S."/>
            <person name="Banfield J.F."/>
        </authorList>
    </citation>
    <scope>NUCLEOTIDE SEQUENCE [LARGE SCALE GENOMIC DNA]</scope>
</reference>
<dbReference type="GO" id="GO:0005886">
    <property type="term" value="C:plasma membrane"/>
    <property type="evidence" value="ECO:0007669"/>
    <property type="project" value="TreeGrafter"/>
</dbReference>
<dbReference type="AlphaFoldDB" id="A0A1G2BEL8"/>
<protein>
    <recommendedName>
        <fullName evidence="1">DUF218 domain-containing protein</fullName>
    </recommendedName>
</protein>
<dbReference type="PANTHER" id="PTHR30336:SF20">
    <property type="entry name" value="DUF218 DOMAIN-CONTAINING PROTEIN"/>
    <property type="match status" value="1"/>
</dbReference>
<proteinExistence type="predicted"/>
<name>A0A1G2BEL8_9BACT</name>
<dbReference type="Pfam" id="PF02698">
    <property type="entry name" value="DUF218"/>
    <property type="match status" value="1"/>
</dbReference>
<dbReference type="Proteomes" id="UP000176420">
    <property type="component" value="Unassembled WGS sequence"/>
</dbReference>
<dbReference type="InterPro" id="IPR051599">
    <property type="entry name" value="Cell_Envelope_Assoc"/>
</dbReference>
<evidence type="ECO:0000313" key="3">
    <source>
        <dbReference type="Proteomes" id="UP000176420"/>
    </source>
</evidence>
<dbReference type="InterPro" id="IPR003848">
    <property type="entry name" value="DUF218"/>
</dbReference>
<accession>A0A1G2BEL8</accession>
<dbReference type="CDD" id="cd06259">
    <property type="entry name" value="YdcF-like"/>
    <property type="match status" value="1"/>
</dbReference>
<dbReference type="InterPro" id="IPR014729">
    <property type="entry name" value="Rossmann-like_a/b/a_fold"/>
</dbReference>